<dbReference type="InterPro" id="IPR005467">
    <property type="entry name" value="His_kinase_dom"/>
</dbReference>
<protein>
    <submittedName>
        <fullName evidence="8">Tetratricopeptide repeat protein</fullName>
    </submittedName>
</protein>
<evidence type="ECO:0000256" key="3">
    <source>
        <dbReference type="ARBA" id="ARBA00023012"/>
    </source>
</evidence>
<dbReference type="Gene3D" id="1.20.5.1930">
    <property type="match status" value="1"/>
</dbReference>
<organism evidence="8 9">
    <name type="scientific">Mucilaginibacter pankratovii</name>
    <dbReference type="NCBI Taxonomy" id="2772110"/>
    <lineage>
        <taxon>Bacteria</taxon>
        <taxon>Pseudomonadati</taxon>
        <taxon>Bacteroidota</taxon>
        <taxon>Sphingobacteriia</taxon>
        <taxon>Sphingobacteriales</taxon>
        <taxon>Sphingobacteriaceae</taxon>
        <taxon>Mucilaginibacter</taxon>
    </lineage>
</organism>
<feature type="domain" description="Histidine kinase" evidence="7">
    <location>
        <begin position="630"/>
        <end position="718"/>
    </location>
</feature>
<sequence length="718" mass="80704">MSSQYITFLRIITYCACCFFAAPAFGQKAKPSDASFYADSVKVSSLITEGKKLATNFDKKAPDNLLLAIRMCEGKSQPYFKQQQILGFMAIGPYYLYKGRHDSAAYFYTRLMQTGDGMAMARANLGFGNIADYKSDYETAVSKNMLALKYFESIKDTSGMAAASGNIGNSYIRLRQYQKAVGLLTYAVDMFTKKGMKRQAANNMGGLARAYKGLGNTQKELELKLKAFSIFKAEGYKKGMATLGTNLGVFYSNNGQQDEAEKYYKIALSNSWQIGDNGNIGLLYNNLSDFYLKQAKYDAAMLCVDSAWYYSQKSGDRLAQADAMLGKAILLHLQRKHVEAEKYSERYIGIKDSIYTDKMQGKVAEMDVQYQTEKRENRIAFLNVENTNKSLLLKNSMLQNNKNQLQITEQKQALTINRLQLKNKDQILVNERLDAEKKEQNIKSLQKQSRIQKLELNNKALQVKDRNLAISIILIVIIAGALVSYLFYNRYKLTQKALLQAEMLHQQDLLTKAVLDAEEKERQRIAGDLHDGVGQLFSAVKMNLTGIFERVPLSRDEDRFLVEKTLALVDESCKEVRSISHQMMPNMLLRSGIASDVKSFIEKIDAESLKVTLDAKGFTDKLESNVEVVLYRVIQETVNNVIKHAKADKLDIKLTRDAAGINAVIADNGVGFNTTLKDDFGGIGLKNIATRIEYLKGTVDYLSARNKGTTVKVWVPVM</sequence>
<evidence type="ECO:0000313" key="9">
    <source>
        <dbReference type="Proteomes" id="UP000606600"/>
    </source>
</evidence>
<dbReference type="EMBL" id="JACWMY010000003">
    <property type="protein sequence ID" value="MBD1363417.1"/>
    <property type="molecule type" value="Genomic_DNA"/>
</dbReference>
<dbReference type="InterPro" id="IPR003594">
    <property type="entry name" value="HATPase_dom"/>
</dbReference>
<proteinExistence type="predicted"/>
<evidence type="ECO:0000256" key="2">
    <source>
        <dbReference type="ARBA" id="ARBA00022777"/>
    </source>
</evidence>
<evidence type="ECO:0000256" key="1">
    <source>
        <dbReference type="ARBA" id="ARBA00022679"/>
    </source>
</evidence>
<dbReference type="SUPFAM" id="SSF48452">
    <property type="entry name" value="TPR-like"/>
    <property type="match status" value="2"/>
</dbReference>
<keyword evidence="5" id="KW-1133">Transmembrane helix</keyword>
<dbReference type="RefSeq" id="WP_191188094.1">
    <property type="nucleotide sequence ID" value="NZ_JACWMY010000003.1"/>
</dbReference>
<comment type="caution">
    <text evidence="8">The sequence shown here is derived from an EMBL/GenBank/DDBJ whole genome shotgun (WGS) entry which is preliminary data.</text>
</comment>
<keyword evidence="5" id="KW-0472">Membrane</keyword>
<dbReference type="InterPro" id="IPR011990">
    <property type="entry name" value="TPR-like_helical_dom_sf"/>
</dbReference>
<dbReference type="CDD" id="cd16917">
    <property type="entry name" value="HATPase_UhpB-NarQ-NarX-like"/>
    <property type="match status" value="1"/>
</dbReference>
<dbReference type="Pfam" id="PF07730">
    <property type="entry name" value="HisKA_3"/>
    <property type="match status" value="1"/>
</dbReference>
<gene>
    <name evidence="8" type="ORF">IDJ77_06305</name>
</gene>
<dbReference type="Gene3D" id="1.25.40.10">
    <property type="entry name" value="Tetratricopeptide repeat domain"/>
    <property type="match status" value="2"/>
</dbReference>
<evidence type="ECO:0000313" key="8">
    <source>
        <dbReference type="EMBL" id="MBD1363417.1"/>
    </source>
</evidence>
<keyword evidence="1" id="KW-0808">Transferase</keyword>
<feature type="signal peptide" evidence="6">
    <location>
        <begin position="1"/>
        <end position="26"/>
    </location>
</feature>
<evidence type="ECO:0000256" key="6">
    <source>
        <dbReference type="SAM" id="SignalP"/>
    </source>
</evidence>
<dbReference type="InterPro" id="IPR050482">
    <property type="entry name" value="Sensor_HK_TwoCompSys"/>
</dbReference>
<evidence type="ECO:0000256" key="5">
    <source>
        <dbReference type="SAM" id="Phobius"/>
    </source>
</evidence>
<feature type="chain" id="PRO_5045440685" evidence="6">
    <location>
        <begin position="27"/>
        <end position="718"/>
    </location>
</feature>
<keyword evidence="2" id="KW-0418">Kinase</keyword>
<dbReference type="PROSITE" id="PS50109">
    <property type="entry name" value="HIS_KIN"/>
    <property type="match status" value="1"/>
</dbReference>
<dbReference type="Gene3D" id="3.30.565.10">
    <property type="entry name" value="Histidine kinase-like ATPase, C-terminal domain"/>
    <property type="match status" value="1"/>
</dbReference>
<dbReference type="Pfam" id="PF02518">
    <property type="entry name" value="HATPase_c"/>
    <property type="match status" value="1"/>
</dbReference>
<dbReference type="Proteomes" id="UP000606600">
    <property type="component" value="Unassembled WGS sequence"/>
</dbReference>
<keyword evidence="4" id="KW-0175">Coiled coil</keyword>
<dbReference type="SUPFAM" id="SSF55874">
    <property type="entry name" value="ATPase domain of HSP90 chaperone/DNA topoisomerase II/histidine kinase"/>
    <property type="match status" value="1"/>
</dbReference>
<keyword evidence="9" id="KW-1185">Reference proteome</keyword>
<name>A0ABR7WM93_9SPHI</name>
<keyword evidence="3" id="KW-0902">Two-component regulatory system</keyword>
<dbReference type="InterPro" id="IPR011712">
    <property type="entry name" value="Sig_transdc_His_kin_sub3_dim/P"/>
</dbReference>
<reference evidence="8 9" key="1">
    <citation type="submission" date="2020-09" db="EMBL/GenBank/DDBJ databases">
        <title>Novel species of Mucilaginibacter isolated from a glacier on the Tibetan Plateau.</title>
        <authorList>
            <person name="Liu Q."/>
            <person name="Xin Y.-H."/>
        </authorList>
    </citation>
    <scope>NUCLEOTIDE SEQUENCE [LARGE SCALE GENOMIC DNA]</scope>
    <source>
        <strain evidence="8 9">ZT4R22</strain>
    </source>
</reference>
<dbReference type="PANTHER" id="PTHR24421">
    <property type="entry name" value="NITRATE/NITRITE SENSOR PROTEIN NARX-RELATED"/>
    <property type="match status" value="1"/>
</dbReference>
<feature type="coiled-coil region" evidence="4">
    <location>
        <begin position="428"/>
        <end position="455"/>
    </location>
</feature>
<evidence type="ECO:0000259" key="7">
    <source>
        <dbReference type="PROSITE" id="PS50109"/>
    </source>
</evidence>
<dbReference type="InterPro" id="IPR036890">
    <property type="entry name" value="HATPase_C_sf"/>
</dbReference>
<keyword evidence="6" id="KW-0732">Signal</keyword>
<keyword evidence="5" id="KW-0812">Transmembrane</keyword>
<evidence type="ECO:0000256" key="4">
    <source>
        <dbReference type="SAM" id="Coils"/>
    </source>
</evidence>
<accession>A0ABR7WM93</accession>
<feature type="transmembrane region" description="Helical" evidence="5">
    <location>
        <begin position="468"/>
        <end position="488"/>
    </location>
</feature>